<reference evidence="2" key="1">
    <citation type="submission" date="2015-10" db="EMBL/GenBank/DDBJ databases">
        <authorList>
            <person name="Luecker S."/>
            <person name="Luecker S."/>
        </authorList>
    </citation>
    <scope>NUCLEOTIDE SEQUENCE [LARGE SCALE GENOMIC DNA]</scope>
</reference>
<name>A0A0S4LB50_9BACT</name>
<evidence type="ECO:0000313" key="2">
    <source>
        <dbReference type="Proteomes" id="UP000198736"/>
    </source>
</evidence>
<accession>A0A0S4LB50</accession>
<dbReference type="Proteomes" id="UP000198736">
    <property type="component" value="Unassembled WGS sequence"/>
</dbReference>
<sequence length="31" mass="3361">MIRLWGARLDLLGVQELIGRSPVPDAKEGVA</sequence>
<proteinExistence type="predicted"/>
<organism evidence="1 2">
    <name type="scientific">Candidatus Nitrospira nitrificans</name>
    <dbReference type="NCBI Taxonomy" id="1742973"/>
    <lineage>
        <taxon>Bacteria</taxon>
        <taxon>Pseudomonadati</taxon>
        <taxon>Nitrospirota</taxon>
        <taxon>Nitrospiria</taxon>
        <taxon>Nitrospirales</taxon>
        <taxon>Nitrospiraceae</taxon>
        <taxon>Nitrospira</taxon>
    </lineage>
</organism>
<evidence type="ECO:0000313" key="1">
    <source>
        <dbReference type="EMBL" id="CUS33078.1"/>
    </source>
</evidence>
<dbReference type="AlphaFoldDB" id="A0A0S4LB50"/>
<dbReference type="EMBL" id="CZPZ01000004">
    <property type="protein sequence ID" value="CUS33078.1"/>
    <property type="molecule type" value="Genomic_DNA"/>
</dbReference>
<protein>
    <submittedName>
        <fullName evidence="1">Uncharacterized protein</fullName>
    </submittedName>
</protein>
<gene>
    <name evidence="1" type="ORF">COMA2_120057</name>
</gene>
<dbReference type="STRING" id="1742973.COMA2_120057"/>
<keyword evidence="2" id="KW-1185">Reference proteome</keyword>